<reference evidence="3" key="2">
    <citation type="submission" date="2025-08" db="UniProtKB">
        <authorList>
            <consortium name="Ensembl"/>
        </authorList>
    </citation>
    <scope>IDENTIFICATION</scope>
</reference>
<evidence type="ECO:0000256" key="1">
    <source>
        <dbReference type="ARBA" id="ARBA00004123"/>
    </source>
</evidence>
<name>A0A8D2FHX6_THEGE</name>
<dbReference type="Proteomes" id="UP000694411">
    <property type="component" value="Chromosome 4"/>
</dbReference>
<dbReference type="Ensembl" id="ENSTGET00000024945.1">
    <property type="protein sequence ID" value="ENSTGEP00000020935.1"/>
    <property type="gene ID" value="ENSTGEG00000016858.1"/>
</dbReference>
<reference evidence="3" key="3">
    <citation type="submission" date="2025-09" db="UniProtKB">
        <authorList>
            <consortium name="Ensembl"/>
        </authorList>
    </citation>
    <scope>IDENTIFICATION</scope>
</reference>
<dbReference type="GO" id="GO:0045944">
    <property type="term" value="P:positive regulation of transcription by RNA polymerase II"/>
    <property type="evidence" value="ECO:0007669"/>
    <property type="project" value="TreeGrafter"/>
</dbReference>
<dbReference type="InterPro" id="IPR008116">
    <property type="entry name" value="SSDP_DNA-bd"/>
</dbReference>
<evidence type="ECO:0000313" key="3">
    <source>
        <dbReference type="Ensembl" id="ENSTGEP00000020935.1"/>
    </source>
</evidence>
<dbReference type="PANTHER" id="PTHR12610">
    <property type="entry name" value="SINGLE STRANDED DNA BINDING PROTEIN"/>
    <property type="match status" value="1"/>
</dbReference>
<evidence type="ECO:0000313" key="4">
    <source>
        <dbReference type="Proteomes" id="UP000694411"/>
    </source>
</evidence>
<accession>A0A8D2FHX6</accession>
<protein>
    <recommendedName>
        <fullName evidence="5">LisH domain-containing protein</fullName>
    </recommendedName>
</protein>
<comment type="subcellular location">
    <subcellularLocation>
        <location evidence="1">Nucleus</location>
    </subcellularLocation>
</comment>
<keyword evidence="4" id="KW-1185">Reference proteome</keyword>
<evidence type="ECO:0000256" key="2">
    <source>
        <dbReference type="ARBA" id="ARBA00023242"/>
    </source>
</evidence>
<dbReference type="PRINTS" id="PR01743">
    <property type="entry name" value="SSDNABINDING"/>
</dbReference>
<organism evidence="3 4">
    <name type="scientific">Theropithecus gelada</name>
    <name type="common">Gelada baboon</name>
    <dbReference type="NCBI Taxonomy" id="9565"/>
    <lineage>
        <taxon>Eukaryota</taxon>
        <taxon>Metazoa</taxon>
        <taxon>Chordata</taxon>
        <taxon>Craniata</taxon>
        <taxon>Vertebrata</taxon>
        <taxon>Euteleostomi</taxon>
        <taxon>Mammalia</taxon>
        <taxon>Eutheria</taxon>
        <taxon>Euarchontoglires</taxon>
        <taxon>Primates</taxon>
        <taxon>Haplorrhini</taxon>
        <taxon>Catarrhini</taxon>
        <taxon>Cercopithecidae</taxon>
        <taxon>Cercopithecinae</taxon>
        <taxon>Theropithecus</taxon>
    </lineage>
</organism>
<dbReference type="PANTHER" id="PTHR12610:SF12">
    <property type="entry name" value="SEQUENCE-SPECIFIC SINGLE-STRANDED DNA-BINDING PROTEIN, ISOFORM D"/>
    <property type="match status" value="1"/>
</dbReference>
<dbReference type="AlphaFoldDB" id="A0A8D2FHX6"/>
<proteinExistence type="predicted"/>
<dbReference type="GO" id="GO:0003697">
    <property type="term" value="F:single-stranded DNA binding"/>
    <property type="evidence" value="ECO:0007669"/>
    <property type="project" value="InterPro"/>
</dbReference>
<evidence type="ECO:0008006" key="5">
    <source>
        <dbReference type="Google" id="ProtNLM"/>
    </source>
</evidence>
<keyword evidence="2" id="KW-0539">Nucleus</keyword>
<reference evidence="3" key="1">
    <citation type="submission" date="2018-05" db="EMBL/GenBank/DDBJ databases">
        <title>Whole genome of Theropithecus gelada.</title>
        <authorList>
            <person name="Chiou K.L."/>
            <person name="Snyder-Mackler N."/>
        </authorList>
    </citation>
    <scope>NUCLEOTIDE SEQUENCE [LARGE SCALE GENOMIC DNA]</scope>
</reference>
<dbReference type="GO" id="GO:0005634">
    <property type="term" value="C:nucleus"/>
    <property type="evidence" value="ECO:0007669"/>
    <property type="project" value="UniProtKB-SubCell"/>
</dbReference>
<sequence length="76" mass="8693">MYSKGKSNSSINPCDSHTLLKLALYMYEYLLHVGVQKSPRTFLSEIRWGKKSHWENHQDFYIPGGTTQRGEEASGS</sequence>